<evidence type="ECO:0000256" key="2">
    <source>
        <dbReference type="ARBA" id="ARBA00023235"/>
    </source>
</evidence>
<protein>
    <submittedName>
        <fullName evidence="4">Glucose-6-phosphate isomerase/Mannose-6-phosphate isomerase</fullName>
        <ecNumber evidence="4">5.3.1.8</ecNumber>
        <ecNumber evidence="4">5.3.1.9</ecNumber>
    </submittedName>
</protein>
<dbReference type="GO" id="GO:0005975">
    <property type="term" value="P:carbohydrate metabolic process"/>
    <property type="evidence" value="ECO:0007669"/>
    <property type="project" value="InterPro"/>
</dbReference>
<evidence type="ECO:0000313" key="5">
    <source>
        <dbReference type="Proteomes" id="UP000265962"/>
    </source>
</evidence>
<comment type="similarity">
    <text evidence="1">Belongs to the PGI/PMI family.</text>
</comment>
<keyword evidence="2 4" id="KW-0413">Isomerase</keyword>
<evidence type="ECO:0000256" key="1">
    <source>
        <dbReference type="ARBA" id="ARBA00010523"/>
    </source>
</evidence>
<evidence type="ECO:0000259" key="3">
    <source>
        <dbReference type="Pfam" id="PF10432"/>
    </source>
</evidence>
<dbReference type="RefSeq" id="WP_119716085.1">
    <property type="nucleotide sequence ID" value="NZ_OMOH01000007.1"/>
</dbReference>
<organism evidence="4 5">
    <name type="scientific">Propionibacterium ruminifibrarum</name>
    <dbReference type="NCBI Taxonomy" id="1962131"/>
    <lineage>
        <taxon>Bacteria</taxon>
        <taxon>Bacillati</taxon>
        <taxon>Actinomycetota</taxon>
        <taxon>Actinomycetes</taxon>
        <taxon>Propionibacteriales</taxon>
        <taxon>Propionibacteriaceae</taxon>
        <taxon>Propionibacterium</taxon>
    </lineage>
</organism>
<dbReference type="GO" id="GO:0097367">
    <property type="term" value="F:carbohydrate derivative binding"/>
    <property type="evidence" value="ECO:0007669"/>
    <property type="project" value="InterPro"/>
</dbReference>
<name>A0A375I4F1_9ACTN</name>
<proteinExistence type="inferred from homology"/>
<reference evidence="5" key="1">
    <citation type="submission" date="2018-02" db="EMBL/GenBank/DDBJ databases">
        <authorList>
            <person name="Hornung B."/>
        </authorList>
    </citation>
    <scope>NUCLEOTIDE SEQUENCE [LARGE SCALE GENOMIC DNA]</scope>
</reference>
<dbReference type="EC" id="5.3.1.9" evidence="4"/>
<dbReference type="Pfam" id="PF10432">
    <property type="entry name" value="bact-PGI_C"/>
    <property type="match status" value="1"/>
</dbReference>
<dbReference type="OrthoDB" id="5241724at2"/>
<sequence length="337" mass="35221">MSDFDDSLLDDQDALARIDEQLRALAGTGARIRMDAAELGRPDFGAGYRPRGVVIVGPEARLVRALLEPCCPVPVVAWPFAGLPAWTGPLDLVVVLAGAAGSGADEVSSASEAVRRGAAVLAAAPEGSQVTRAAGSSATMHIRTRSADALGSAVAAMSVLHELDLGPLVRPGDVAETADMVAEESSPFHDLSDNPAKDLALALADAMPLTWGGSVLAARAARRVAEALRRASSRPALSAVSGELLPVIEGAPVRDRFADPDDGPTELRPVLVIFDDDEHSSSIDEQRDRLVAAAGLHEVRVCTINATAGERLDRYVTLRQKGLYGAAYLELGLSVQN</sequence>
<accession>A0A375I4F1</accession>
<dbReference type="EMBL" id="OMOH01000007">
    <property type="protein sequence ID" value="SPF68957.1"/>
    <property type="molecule type" value="Genomic_DNA"/>
</dbReference>
<dbReference type="GO" id="GO:0004347">
    <property type="term" value="F:glucose-6-phosphate isomerase activity"/>
    <property type="evidence" value="ECO:0007669"/>
    <property type="project" value="UniProtKB-EC"/>
</dbReference>
<evidence type="ECO:0000313" key="4">
    <source>
        <dbReference type="EMBL" id="SPF68957.1"/>
    </source>
</evidence>
<dbReference type="AlphaFoldDB" id="A0A375I4F1"/>
<dbReference type="InterPro" id="IPR019490">
    <property type="entry name" value="Glu6P/Mann6P_isomerase_C"/>
</dbReference>
<dbReference type="InterPro" id="IPR046348">
    <property type="entry name" value="SIS_dom_sf"/>
</dbReference>
<feature type="domain" description="Bifunctional glucose-6-phosphate/mannose-6-phosphate isomerase C-terminal" evidence="3">
    <location>
        <begin position="193"/>
        <end position="319"/>
    </location>
</feature>
<dbReference type="SUPFAM" id="SSF53697">
    <property type="entry name" value="SIS domain"/>
    <property type="match status" value="1"/>
</dbReference>
<keyword evidence="5" id="KW-1185">Reference proteome</keyword>
<dbReference type="GO" id="GO:1901135">
    <property type="term" value="P:carbohydrate derivative metabolic process"/>
    <property type="evidence" value="ECO:0007669"/>
    <property type="project" value="InterPro"/>
</dbReference>
<dbReference type="Gene3D" id="3.40.50.10490">
    <property type="entry name" value="Glucose-6-phosphate isomerase like protein, domain 1"/>
    <property type="match status" value="1"/>
</dbReference>
<dbReference type="EC" id="5.3.1.8" evidence="4"/>
<gene>
    <name evidence="4" type="ORF">PROPJV5_1931</name>
</gene>
<dbReference type="Proteomes" id="UP000265962">
    <property type="component" value="Unassembled WGS sequence"/>
</dbReference>
<dbReference type="GO" id="GO:0004476">
    <property type="term" value="F:mannose-6-phosphate isomerase activity"/>
    <property type="evidence" value="ECO:0007669"/>
    <property type="project" value="UniProtKB-EC"/>
</dbReference>